<evidence type="ECO:0000313" key="6">
    <source>
        <dbReference type="EMBL" id="RSV04729.1"/>
    </source>
</evidence>
<keyword evidence="1" id="KW-0805">Transcription regulation</keyword>
<dbReference type="InterPro" id="IPR050204">
    <property type="entry name" value="AraC_XylS_family_regulators"/>
</dbReference>
<dbReference type="OrthoDB" id="7465232at2"/>
<dbReference type="EMBL" id="QQWO01000005">
    <property type="protein sequence ID" value="RSV04729.1"/>
    <property type="molecule type" value="Genomic_DNA"/>
</dbReference>
<dbReference type="SUPFAM" id="SSF46689">
    <property type="entry name" value="Homeodomain-like"/>
    <property type="match status" value="1"/>
</dbReference>
<feature type="domain" description="HTH araC/xylS-type" evidence="4">
    <location>
        <begin position="144"/>
        <end position="240"/>
    </location>
</feature>
<organism evidence="5 7">
    <name type="scientific">Sphingomonas koreensis</name>
    <dbReference type="NCBI Taxonomy" id="93064"/>
    <lineage>
        <taxon>Bacteria</taxon>
        <taxon>Pseudomonadati</taxon>
        <taxon>Pseudomonadota</taxon>
        <taxon>Alphaproteobacteria</taxon>
        <taxon>Sphingomonadales</taxon>
        <taxon>Sphingomonadaceae</taxon>
        <taxon>Sphingomonas</taxon>
    </lineage>
</organism>
<dbReference type="GO" id="GO:0003700">
    <property type="term" value="F:DNA-binding transcription factor activity"/>
    <property type="evidence" value="ECO:0007669"/>
    <property type="project" value="InterPro"/>
</dbReference>
<dbReference type="RefSeq" id="WP_075151823.1">
    <property type="nucleotide sequence ID" value="NZ_CP018820.1"/>
</dbReference>
<dbReference type="InterPro" id="IPR009057">
    <property type="entry name" value="Homeodomain-like_sf"/>
</dbReference>
<evidence type="ECO:0000256" key="1">
    <source>
        <dbReference type="ARBA" id="ARBA00023015"/>
    </source>
</evidence>
<protein>
    <submittedName>
        <fullName evidence="6">AraC family transcriptional regulator</fullName>
    </submittedName>
</protein>
<dbReference type="Pfam" id="PF12833">
    <property type="entry name" value="HTH_18"/>
    <property type="match status" value="1"/>
</dbReference>
<dbReference type="STRING" id="93064.BRX40_12605"/>
<reference evidence="7" key="2">
    <citation type="submission" date="2016-12" db="EMBL/GenBank/DDBJ databases">
        <title>Whole genome sequencing of Sphingomonas sp. ABOJV.</title>
        <authorList>
            <person name="Conlan S."/>
            <person name="Thomas P.J."/>
            <person name="Mullikin J."/>
            <person name="Palmore T.N."/>
            <person name="Frank K.M."/>
            <person name="Segre J.A."/>
        </authorList>
    </citation>
    <scope>NUCLEOTIDE SEQUENCE [LARGE SCALE GENOMIC DNA]</scope>
    <source>
        <strain evidence="7">ABOJV</strain>
    </source>
</reference>
<gene>
    <name evidence="5" type="ORF">BRX40_12605</name>
    <name evidence="6" type="ORF">CA257_07385</name>
</gene>
<dbReference type="PANTHER" id="PTHR46796">
    <property type="entry name" value="HTH-TYPE TRANSCRIPTIONAL ACTIVATOR RHAS-RELATED"/>
    <property type="match status" value="1"/>
</dbReference>
<dbReference type="EMBL" id="CP018820">
    <property type="protein sequence ID" value="APR53151.1"/>
    <property type="molecule type" value="Genomic_DNA"/>
</dbReference>
<name>A0A1L6JB43_9SPHN</name>
<dbReference type="PROSITE" id="PS01124">
    <property type="entry name" value="HTH_ARAC_FAMILY_2"/>
    <property type="match status" value="1"/>
</dbReference>
<proteinExistence type="predicted"/>
<accession>A0A1L6JB43</accession>
<dbReference type="GeneID" id="44133404"/>
<dbReference type="KEGG" id="skr:BRX40_12605"/>
<evidence type="ECO:0000313" key="8">
    <source>
        <dbReference type="Proteomes" id="UP000286681"/>
    </source>
</evidence>
<keyword evidence="2" id="KW-0238">DNA-binding</keyword>
<sequence length="247" mass="26080">MTNEIPRGTSAQGWSGRLHIGKGFALIDGMVGDNMPHRHFAIQLSTGLNGAIEVVSPEMTAVVGTTVLIASGATHRIGPVGRKLRSLYVEPQSAFGAMLASRLAARAAMRANRDLNRALREWRPGDPILGSDPGATGITTPRTERLLGLIEDGDRDAGPAQWAAALALSPSRLRALSIMAFGVPPIRLRQWGQLKAAARAMAHGASLAQAAAEAGYADQAHFTRQLNRWFGVSPGRGLAGLAIVVDD</sequence>
<dbReference type="Proteomes" id="UP000286681">
    <property type="component" value="Unassembled WGS sequence"/>
</dbReference>
<dbReference type="Gene3D" id="1.10.10.60">
    <property type="entry name" value="Homeodomain-like"/>
    <property type="match status" value="1"/>
</dbReference>
<evidence type="ECO:0000256" key="2">
    <source>
        <dbReference type="ARBA" id="ARBA00023125"/>
    </source>
</evidence>
<evidence type="ECO:0000259" key="4">
    <source>
        <dbReference type="PROSITE" id="PS01124"/>
    </source>
</evidence>
<dbReference type="SMART" id="SM00342">
    <property type="entry name" value="HTH_ARAC"/>
    <property type="match status" value="1"/>
</dbReference>
<keyword evidence="3" id="KW-0804">Transcription</keyword>
<dbReference type="Proteomes" id="UP000185161">
    <property type="component" value="Chromosome"/>
</dbReference>
<reference evidence="5" key="1">
    <citation type="submission" date="2016-12" db="EMBL/GenBank/DDBJ databases">
        <title>Whole genome sequencing of Sphingomonas koreensis.</title>
        <authorList>
            <person name="Conlan S."/>
            <person name="Thomas P.J."/>
            <person name="Mullikin J."/>
            <person name="Palmore T.N."/>
            <person name="Frank K.M."/>
            <person name="Segre J.A."/>
        </authorList>
    </citation>
    <scope>NUCLEOTIDE SEQUENCE</scope>
    <source>
        <strain evidence="5">ABOJV</strain>
    </source>
</reference>
<evidence type="ECO:0000256" key="3">
    <source>
        <dbReference type="ARBA" id="ARBA00023163"/>
    </source>
</evidence>
<reference evidence="6 8" key="3">
    <citation type="submission" date="2018-07" db="EMBL/GenBank/DDBJ databases">
        <title>Genomic and Epidemiologic Investigation of an Indolent Hospital Outbreak.</title>
        <authorList>
            <person name="Johnson R.C."/>
            <person name="Deming C."/>
            <person name="Conlan S."/>
            <person name="Zellmer C.J."/>
            <person name="Michelin A.V."/>
            <person name="Lee-Lin S."/>
            <person name="Thomas P.J."/>
            <person name="Park M."/>
            <person name="Weingarten R.A."/>
            <person name="Less J."/>
            <person name="Dekker J.P."/>
            <person name="Frank K.M."/>
            <person name="Musser K.A."/>
            <person name="Mcquiston J.R."/>
            <person name="Henderson D.K."/>
            <person name="Lau A.F."/>
            <person name="Palmore T.N."/>
            <person name="Segre J.A."/>
        </authorList>
    </citation>
    <scope>NUCLEOTIDE SEQUENCE [LARGE SCALE GENOMIC DNA]</scope>
    <source>
        <strain evidence="6 8">SK-NIH.Env10_0317</strain>
    </source>
</reference>
<evidence type="ECO:0000313" key="7">
    <source>
        <dbReference type="Proteomes" id="UP000185161"/>
    </source>
</evidence>
<dbReference type="AlphaFoldDB" id="A0A1L6JB43"/>
<dbReference type="InterPro" id="IPR018060">
    <property type="entry name" value="HTH_AraC"/>
</dbReference>
<dbReference type="GO" id="GO:0043565">
    <property type="term" value="F:sequence-specific DNA binding"/>
    <property type="evidence" value="ECO:0007669"/>
    <property type="project" value="InterPro"/>
</dbReference>
<keyword evidence="7" id="KW-1185">Reference proteome</keyword>
<evidence type="ECO:0000313" key="5">
    <source>
        <dbReference type="EMBL" id="APR53151.1"/>
    </source>
</evidence>